<comment type="caution">
    <text evidence="5">The sequence shown here is derived from an EMBL/GenBank/DDBJ whole genome shotgun (WGS) entry which is preliminary data.</text>
</comment>
<evidence type="ECO:0000256" key="3">
    <source>
        <dbReference type="PROSITE-ProRule" id="PRU00339"/>
    </source>
</evidence>
<proteinExistence type="predicted"/>
<dbReference type="SMART" id="SM00028">
    <property type="entry name" value="TPR"/>
    <property type="match status" value="5"/>
</dbReference>
<feature type="compositionally biased region" description="Basic and acidic residues" evidence="4">
    <location>
        <begin position="117"/>
        <end position="135"/>
    </location>
</feature>
<name>A0A507CWA3_9FUNG</name>
<dbReference type="Proteomes" id="UP000317494">
    <property type="component" value="Unassembled WGS sequence"/>
</dbReference>
<dbReference type="PANTHER" id="PTHR44314:SF1">
    <property type="entry name" value="CILIA- AND FLAGELLA-ASSOCIATED PROTEIN 70"/>
    <property type="match status" value="1"/>
</dbReference>
<dbReference type="GO" id="GO:0060271">
    <property type="term" value="P:cilium assembly"/>
    <property type="evidence" value="ECO:0007669"/>
    <property type="project" value="TreeGrafter"/>
</dbReference>
<evidence type="ECO:0000256" key="2">
    <source>
        <dbReference type="ARBA" id="ARBA00022803"/>
    </source>
</evidence>
<dbReference type="EMBL" id="QEAN01000199">
    <property type="protein sequence ID" value="TPX43446.1"/>
    <property type="molecule type" value="Genomic_DNA"/>
</dbReference>
<keyword evidence="6" id="KW-1185">Reference proteome</keyword>
<feature type="repeat" description="TPR" evidence="3">
    <location>
        <begin position="944"/>
        <end position="977"/>
    </location>
</feature>
<evidence type="ECO:0008006" key="7">
    <source>
        <dbReference type="Google" id="ProtNLM"/>
    </source>
</evidence>
<organism evidence="5 6">
    <name type="scientific">Synchytrium endobioticum</name>
    <dbReference type="NCBI Taxonomy" id="286115"/>
    <lineage>
        <taxon>Eukaryota</taxon>
        <taxon>Fungi</taxon>
        <taxon>Fungi incertae sedis</taxon>
        <taxon>Chytridiomycota</taxon>
        <taxon>Chytridiomycota incertae sedis</taxon>
        <taxon>Chytridiomycetes</taxon>
        <taxon>Synchytriales</taxon>
        <taxon>Synchytriaceae</taxon>
        <taxon>Synchytrium</taxon>
    </lineage>
</organism>
<reference evidence="5 6" key="1">
    <citation type="journal article" date="2019" name="Sci. Rep.">
        <title>Comparative genomics of chytrid fungi reveal insights into the obligate biotrophic and pathogenic lifestyle of Synchytrium endobioticum.</title>
        <authorList>
            <person name="van de Vossenberg B.T.L.H."/>
            <person name="Warris S."/>
            <person name="Nguyen H.D.T."/>
            <person name="van Gent-Pelzer M.P.E."/>
            <person name="Joly D.L."/>
            <person name="van de Geest H.C."/>
            <person name="Bonants P.J.M."/>
            <person name="Smith D.S."/>
            <person name="Levesque C.A."/>
            <person name="van der Lee T.A.J."/>
        </authorList>
    </citation>
    <scope>NUCLEOTIDE SEQUENCE [LARGE SCALE GENOMIC DNA]</scope>
    <source>
        <strain evidence="5 6">MB42</strain>
    </source>
</reference>
<evidence type="ECO:0000256" key="1">
    <source>
        <dbReference type="ARBA" id="ARBA00022737"/>
    </source>
</evidence>
<dbReference type="STRING" id="286115.A0A507CWA3"/>
<dbReference type="PANTHER" id="PTHR44314">
    <property type="entry name" value="CILIA- AND FLAGELLA-ASSOCIATED PROTEIN 70"/>
    <property type="match status" value="1"/>
</dbReference>
<dbReference type="SUPFAM" id="SSF49562">
    <property type="entry name" value="C2 domain (Calcium/lipid-binding domain, CaLB)"/>
    <property type="match status" value="1"/>
</dbReference>
<keyword evidence="2 3" id="KW-0802">TPR repeat</keyword>
<dbReference type="GO" id="GO:0031514">
    <property type="term" value="C:motile cilium"/>
    <property type="evidence" value="ECO:0007669"/>
    <property type="project" value="TreeGrafter"/>
</dbReference>
<dbReference type="InterPro" id="IPR052628">
    <property type="entry name" value="CFAP70"/>
</dbReference>
<dbReference type="InterPro" id="IPR011990">
    <property type="entry name" value="TPR-like_helical_dom_sf"/>
</dbReference>
<dbReference type="GO" id="GO:0003341">
    <property type="term" value="P:cilium movement"/>
    <property type="evidence" value="ECO:0007669"/>
    <property type="project" value="TreeGrafter"/>
</dbReference>
<dbReference type="GO" id="GO:0070062">
    <property type="term" value="C:extracellular exosome"/>
    <property type="evidence" value="ECO:0007669"/>
    <property type="project" value="TreeGrafter"/>
</dbReference>
<dbReference type="SUPFAM" id="SSF48452">
    <property type="entry name" value="TPR-like"/>
    <property type="match status" value="2"/>
</dbReference>
<protein>
    <recommendedName>
        <fullName evidence="7">C2 domain-containing protein</fullName>
    </recommendedName>
</protein>
<evidence type="ECO:0000313" key="6">
    <source>
        <dbReference type="Proteomes" id="UP000317494"/>
    </source>
</evidence>
<feature type="compositionally biased region" description="Low complexity" evidence="4">
    <location>
        <begin position="140"/>
        <end position="150"/>
    </location>
</feature>
<evidence type="ECO:0000313" key="5">
    <source>
        <dbReference type="EMBL" id="TPX43446.1"/>
    </source>
</evidence>
<sequence>MLVNDVPMDWPHKETAVGTPSQYGTVYGPSSEVGRLQGQKGTSTGASHQRCMETTLGIGSPYALACGPWQSVLSGLSTGNYEVPSRQPPYNLADRGPAHHPVIHPRQPDSMSSRAKVSRDNLTEPKAKSSKKDSHVSLNAASSAPPAAPSAHANTITLTIKLGPSRNLKGNKGDRLCSFVRVQFADFEPEESPVVADNANPNYAFTVDLTLPLDDALIDAFGNRKLAFTLMESLPKEKTAVLATAEVSMAHQFLKYPPRPDHLPQDAPSPTPELSFSDSLTWVYATPKMIAGFDPPTMDIDVSLSKVLIPPADWDTGVLFTLTIADVAPVPDEWSTKEASERDLNSNIYTYTLNFPLYGESGEEKIIAFPGGMLINADQPSTMELPVGSQPIYLPKPASPSSEAKPPMVAASAAVLTSEKPDKSVPVPSKRVEWPSTVAQKCIWISKPYMTRLRERVQSRKPVEFEFLREPQPRFASLADTQSSKFRGRVLVDCASLLFPRVIGFKGRFTVECNERFSLTDKIGGMGSETSMHVREGKSKIPKDSGDVYRNIGTSLGIEILLDRPLIDKKKLQPITNSVSDYIPRRKLPLNMVYEHAGDIAAESFRDRITELVRTLVTEYRQTLGDDALTEAQGQAQVSDQEKQFFYYLNRTGAYFRLKERLKGAVVEVVRGKFRKTAPFASQAELQVFLSEAYVFLLDEMHCAINQIFTNPSILTAPARVSGLLKSTHDPSTVAARRKTTTTALAKHAHEAERYGDIHAASCYHRERIGHDEDDADAWFEYAAFELRTGGKGVEALHEVLSRFPNHVNSLIAHGAMASAAGQADEARVCLHAAVDTSPRNALALVTLSLHYTSVAEEAEAEKYMLLAQQAHPSALYAHCAAFYVHVHASGMAETALSHALLLSASAPSSASAYLALATLEARRSPSRAFEHLRKALDIKRDEPAVWAELGHLHFAQGEYDDATLCYETATSMAEGMHVETPGLGLVYARLGELALAAAVPGEVCGARATDAGGARVAKAMSLRACVLEPCSRAWMGVGRAAWALDELVEAEDAFAEANVLNNRDGEVWACLALLCGELGRGFEAEQCVRHGLNAGLRNLGLLKQMGKMFAGQRSFAAAKECLLVALVLDPDEKESRQLLMDIEAGLSK</sequence>
<feature type="region of interest" description="Disordered" evidence="4">
    <location>
        <begin position="85"/>
        <end position="150"/>
    </location>
</feature>
<keyword evidence="1" id="KW-0677">Repeat</keyword>
<dbReference type="Gene3D" id="2.60.40.150">
    <property type="entry name" value="C2 domain"/>
    <property type="match status" value="1"/>
</dbReference>
<dbReference type="Gene3D" id="1.25.40.10">
    <property type="entry name" value="Tetratricopeptide repeat domain"/>
    <property type="match status" value="3"/>
</dbReference>
<dbReference type="InterPro" id="IPR019734">
    <property type="entry name" value="TPR_rpt"/>
</dbReference>
<dbReference type="PROSITE" id="PS50005">
    <property type="entry name" value="TPR"/>
    <property type="match status" value="1"/>
</dbReference>
<dbReference type="VEuPathDB" id="FungiDB:SeMB42_g04717"/>
<gene>
    <name evidence="5" type="ORF">SeMB42_g04717</name>
</gene>
<evidence type="ECO:0000256" key="4">
    <source>
        <dbReference type="SAM" id="MobiDB-lite"/>
    </source>
</evidence>
<accession>A0A507CWA3</accession>
<dbReference type="AlphaFoldDB" id="A0A507CWA3"/>
<dbReference type="InterPro" id="IPR035892">
    <property type="entry name" value="C2_domain_sf"/>
</dbReference>